<dbReference type="EMBL" id="BMKK01000003">
    <property type="protein sequence ID" value="GGD55068.1"/>
    <property type="molecule type" value="Genomic_DNA"/>
</dbReference>
<dbReference type="PANTHER" id="PTHR30441">
    <property type="entry name" value="DUF748 DOMAIN-CONTAINING PROTEIN"/>
    <property type="match status" value="1"/>
</dbReference>
<reference evidence="7" key="2">
    <citation type="submission" date="2020-09" db="EMBL/GenBank/DDBJ databases">
        <authorList>
            <person name="Sun Q."/>
            <person name="Zhou Y."/>
        </authorList>
    </citation>
    <scope>NUCLEOTIDE SEQUENCE</scope>
    <source>
        <strain evidence="7">CGMCC 1.15958</strain>
    </source>
</reference>
<dbReference type="GO" id="GO:0009306">
    <property type="term" value="P:protein secretion"/>
    <property type="evidence" value="ECO:0007669"/>
    <property type="project" value="InterPro"/>
</dbReference>
<keyword evidence="3 5" id="KW-1133">Transmembrane helix</keyword>
<evidence type="ECO:0000256" key="1">
    <source>
        <dbReference type="ARBA" id="ARBA00004167"/>
    </source>
</evidence>
<dbReference type="Pfam" id="PF04357">
    <property type="entry name" value="TamB"/>
    <property type="match status" value="1"/>
</dbReference>
<gene>
    <name evidence="7" type="ORF">GCM10011514_19080</name>
</gene>
<feature type="transmembrane region" description="Helical" evidence="5">
    <location>
        <begin position="57"/>
        <end position="75"/>
    </location>
</feature>
<sequence>MGKVIKIITLTLISLIVVAMMSGLLVFTPVPKTLLILIALLLGSLVWGYYSKRAITTILLQLLLGFGLVFYAMQLPQFQTTTLQKATELLSQKLGSKVTIEKARMTWFDEITLENITIYDHKNREMIFVKELYVNCKTNFDFSWEKILTFDNNLDYVMIRNPRVKLIYEPDGDLNIDKWLARIEELTAPSDTTHRLKGEHNTPFTIDEAYIQDGTFTLADPEEARFPKEEFDYNNFTVNNLHGNIKNFFIMGDTITFGLKNMQGVERRSDLTIKQLNTNFFYSRRSMRLNDLYAKINNSTLRNSVVFNYDSPRDFGDFNEKVVMIGNLKDCEIDAQDLGRFATDMYAYRETYLLNGDFKGTVHDFKVKGFNLKFGKNSFLDGDIAFKHLPDLYKADMDLNWKLSQIDAEDARQYVGDSLYHSQVHKFGVVNFAGNFKGVYNDFETDAYVKSAMGNVGGKIKMKLPNNGALPTYDGSLSVENFDLGQFVEESEYLQKLSFAGKIKGKGFTIKDAALDFDGKVDRIWFNGYDFKNIYVDGKMSQSLFDGKVSVKDTNLAFNVSGKVDFAKALNKFDIHGIVQNANLRPLGYSKNDVKLRSEINLNFQGNELDNWLGEAKLLNTVLQYDKRQLGIDSLFVTSELSDNSRKISLLSEFFNVDISGKFTPSKVIADVTRLSKEYTQYFYDKEQTRLDYYAQLPYADVANKYQLDYKVTFKKSDPFFAYFYPDIYVSYGTELSGNLNIRNTAELSLAGKIDTLRYGTLAFYGNDLDFNTSKEATSPKILTSLIFNSATQKLGDMTPTEKIEVAGMWGQGNVIEFDGRIKQQNSSNKAQIFGKLAFLSEGFDITFNPKNTKLDLLGSQWMLGKNNLINIQNDDICFQDVALSNQNQSISLNGSFSPDSTVESFIDIRDFDLQTLKPLSDLDLKGIVNGKLTMRDIYDDAIVTSSFGIDELIYKNILIGTISSEALWDNLKQRLNINGNIIRINNEIFRVSGTYDPKDDRNPLNLKATLKKTNLEIFESFVDDIFSNIGGYASGTLTVRGNANDPIIRGGVDFEKGVLRINALNSYLYFDDQLNFNEEGFVAAKGFKVRDAAQNGNIAELEGGIFNGGGGNFMLGIHAYMRGRDGFKIMNTGIRDNEDFYGTGITTGDLHITGDLNNVNISANLTSKKGTRITIPLDGETTVNTEEQGITFVSKNTQKNADNIVKKDTVVRSEGGLKMAFNFTITPDAECIVIFDRTNQDQLNAIGNGNISIEYDTRGGFTMSGPYTIKSGKYDFSLQNISKLRKFDISEGSRILWSGDPYDADINIGASYTANVSLNGIATSTTANSSELNTLYPVVASIMLTDKLMKPTTKFDIKFNQRRIPLNLQPQVIAFEQRLHDDEQLRNNNFVGITALNRLFNDNSFKDALDTQLLLDNVSGILTNQLGNIASKIDPNLEVAVQFGKGNLNNLRQSLINNTQLNFSYKFGNNIKVSLNNTILQNEGQTTNNYFYGGEVEWLLSQDGSWRLKAYSRSVPNYYYNFNSNVSVNGVSLQHTRSFNTIFKKKEIKDLPMGISSKKPESKLVTQSKP</sequence>
<comment type="subcellular location">
    <subcellularLocation>
        <location evidence="1">Membrane</location>
        <topology evidence="1">Single-pass membrane protein</topology>
    </subcellularLocation>
</comment>
<dbReference type="PANTHER" id="PTHR30441:SF8">
    <property type="entry name" value="DUF748 DOMAIN-CONTAINING PROTEIN"/>
    <property type="match status" value="1"/>
</dbReference>
<evidence type="ECO:0000256" key="5">
    <source>
        <dbReference type="SAM" id="Phobius"/>
    </source>
</evidence>
<reference evidence="7" key="1">
    <citation type="journal article" date="2014" name="Int. J. Syst. Evol. Microbiol.">
        <title>Complete genome sequence of Corynebacterium casei LMG S-19264T (=DSM 44701T), isolated from a smear-ripened cheese.</title>
        <authorList>
            <consortium name="US DOE Joint Genome Institute (JGI-PGF)"/>
            <person name="Walter F."/>
            <person name="Albersmeier A."/>
            <person name="Kalinowski J."/>
            <person name="Ruckert C."/>
        </authorList>
    </citation>
    <scope>NUCLEOTIDE SEQUENCE</scope>
    <source>
        <strain evidence="7">CGMCC 1.15958</strain>
    </source>
</reference>
<keyword evidence="4 5" id="KW-0472">Membrane</keyword>
<dbReference type="RefSeq" id="WP_188765832.1">
    <property type="nucleotide sequence ID" value="NZ_BMKK01000003.1"/>
</dbReference>
<name>A0A917DPS5_9BACT</name>
<dbReference type="InterPro" id="IPR052894">
    <property type="entry name" value="AsmA-related"/>
</dbReference>
<comment type="caution">
    <text evidence="7">The sequence shown here is derived from an EMBL/GenBank/DDBJ whole genome shotgun (WGS) entry which is preliminary data.</text>
</comment>
<accession>A0A917DPS5</accession>
<keyword evidence="8" id="KW-1185">Reference proteome</keyword>
<dbReference type="Pfam" id="PF05359">
    <property type="entry name" value="DUF748"/>
    <property type="match status" value="1"/>
</dbReference>
<evidence type="ECO:0000256" key="2">
    <source>
        <dbReference type="ARBA" id="ARBA00022692"/>
    </source>
</evidence>
<dbReference type="InterPro" id="IPR008023">
    <property type="entry name" value="DUF748"/>
</dbReference>
<evidence type="ECO:0000313" key="7">
    <source>
        <dbReference type="EMBL" id="GGD55068.1"/>
    </source>
</evidence>
<proteinExistence type="predicted"/>
<protein>
    <recommendedName>
        <fullName evidence="6">Translocation and assembly module TamB C-terminal domain-containing protein</fullName>
    </recommendedName>
</protein>
<feature type="domain" description="Translocation and assembly module TamB C-terminal" evidence="6">
    <location>
        <begin position="1097"/>
        <end position="1515"/>
    </location>
</feature>
<dbReference type="InterPro" id="IPR007452">
    <property type="entry name" value="TamB_C"/>
</dbReference>
<dbReference type="GO" id="GO:0090313">
    <property type="term" value="P:regulation of protein targeting to membrane"/>
    <property type="evidence" value="ECO:0007669"/>
    <property type="project" value="TreeGrafter"/>
</dbReference>
<dbReference type="GO" id="GO:0005886">
    <property type="term" value="C:plasma membrane"/>
    <property type="evidence" value="ECO:0007669"/>
    <property type="project" value="InterPro"/>
</dbReference>
<keyword evidence="2 5" id="KW-0812">Transmembrane</keyword>
<evidence type="ECO:0000313" key="8">
    <source>
        <dbReference type="Proteomes" id="UP000609064"/>
    </source>
</evidence>
<evidence type="ECO:0000256" key="4">
    <source>
        <dbReference type="ARBA" id="ARBA00023136"/>
    </source>
</evidence>
<feature type="transmembrane region" description="Helical" evidence="5">
    <location>
        <begin position="33"/>
        <end position="50"/>
    </location>
</feature>
<feature type="transmembrane region" description="Helical" evidence="5">
    <location>
        <begin position="7"/>
        <end position="27"/>
    </location>
</feature>
<evidence type="ECO:0000259" key="6">
    <source>
        <dbReference type="Pfam" id="PF04357"/>
    </source>
</evidence>
<organism evidence="7 8">
    <name type="scientific">Emticicia aquatilis</name>
    <dbReference type="NCBI Taxonomy" id="1537369"/>
    <lineage>
        <taxon>Bacteria</taxon>
        <taxon>Pseudomonadati</taxon>
        <taxon>Bacteroidota</taxon>
        <taxon>Cytophagia</taxon>
        <taxon>Cytophagales</taxon>
        <taxon>Leadbetterellaceae</taxon>
        <taxon>Emticicia</taxon>
    </lineage>
</organism>
<dbReference type="Proteomes" id="UP000609064">
    <property type="component" value="Unassembled WGS sequence"/>
</dbReference>
<evidence type="ECO:0000256" key="3">
    <source>
        <dbReference type="ARBA" id="ARBA00022989"/>
    </source>
</evidence>